<evidence type="ECO:0000259" key="2">
    <source>
        <dbReference type="PROSITE" id="PS50975"/>
    </source>
</evidence>
<evidence type="ECO:0000256" key="1">
    <source>
        <dbReference type="PROSITE-ProRule" id="PRU00409"/>
    </source>
</evidence>
<protein>
    <recommendedName>
        <fullName evidence="2">ATP-grasp domain-containing protein</fullName>
    </recommendedName>
</protein>
<keyword evidence="1" id="KW-0547">Nucleotide-binding</keyword>
<accession>A0A415M486</accession>
<dbReference type="InterPro" id="IPR011761">
    <property type="entry name" value="ATP-grasp"/>
</dbReference>
<dbReference type="GO" id="GO:0005524">
    <property type="term" value="F:ATP binding"/>
    <property type="evidence" value="ECO:0007669"/>
    <property type="project" value="UniProtKB-UniRule"/>
</dbReference>
<dbReference type="Gene3D" id="3.30.1490.20">
    <property type="entry name" value="ATP-grasp fold, A domain"/>
    <property type="match status" value="1"/>
</dbReference>
<feature type="domain" description="ATP-grasp" evidence="2">
    <location>
        <begin position="118"/>
        <end position="303"/>
    </location>
</feature>
<dbReference type="Gene3D" id="3.30.470.20">
    <property type="entry name" value="ATP-grasp fold, B domain"/>
    <property type="match status" value="1"/>
</dbReference>
<dbReference type="RefSeq" id="WP_118417360.1">
    <property type="nucleotide sequence ID" value="NZ_QROV01000004.1"/>
</dbReference>
<evidence type="ECO:0000313" key="4">
    <source>
        <dbReference type="Proteomes" id="UP000283616"/>
    </source>
</evidence>
<gene>
    <name evidence="3" type="ORF">DW011_04180</name>
</gene>
<comment type="caution">
    <text evidence="3">The sequence shown here is derived from an EMBL/GenBank/DDBJ whole genome shotgun (WGS) entry which is preliminary data.</text>
</comment>
<dbReference type="Proteomes" id="UP000283616">
    <property type="component" value="Unassembled WGS sequence"/>
</dbReference>
<reference evidence="3 4" key="1">
    <citation type="submission" date="2018-08" db="EMBL/GenBank/DDBJ databases">
        <title>A genome reference for cultivated species of the human gut microbiota.</title>
        <authorList>
            <person name="Zou Y."/>
            <person name="Xue W."/>
            <person name="Luo G."/>
        </authorList>
    </citation>
    <scope>NUCLEOTIDE SEQUENCE [LARGE SCALE GENOMIC DNA]</scope>
    <source>
        <strain evidence="3 4">AF37-12</strain>
    </source>
</reference>
<organism evidence="3 4">
    <name type="scientific">Bacteroides thetaiotaomicron</name>
    <dbReference type="NCBI Taxonomy" id="818"/>
    <lineage>
        <taxon>Bacteria</taxon>
        <taxon>Pseudomonadati</taxon>
        <taxon>Bacteroidota</taxon>
        <taxon>Bacteroidia</taxon>
        <taxon>Bacteroidales</taxon>
        <taxon>Bacteroidaceae</taxon>
        <taxon>Bacteroides</taxon>
    </lineage>
</organism>
<sequence>MTNKIIIWGTDDFNTLGLLREYKEFQMNVFFLIKGKASYACKSKYCTRFYLTRSNNEGLNYLLENFAQEENKPILLTSGDGIAVFIDQHKIELERYFIVPGTSEQGLQEKYTDKNAMTQLAEEIGILCPKSRYCQWNSNVDDVTYPCLIKPAHQKPGHYNEFKFKICKTKADLKRTLKMVRHDSEFILQDCIQKEKDLLVYGARMWDGKTVLAGAMIRDRWSDSGSSSHGLITKNIPTCIDSVKICEFLDRIDYHGLFSFEYGMVEDKAYFFEVNLRNDGTSHYFYQSGANIPLAYAYSCVGEDYTQVNIGVTEDRWFIDEVFDFENVIKGVISKKQWKADKEQATVFKYYDDDDEEPWRYVMASRWRQIVQDLILKQFRLYIIYILDKLGVRK</sequence>
<dbReference type="AlphaFoldDB" id="A0A415M486"/>
<dbReference type="SUPFAM" id="SSF56059">
    <property type="entry name" value="Glutathione synthetase ATP-binding domain-like"/>
    <property type="match status" value="1"/>
</dbReference>
<keyword evidence="1" id="KW-0067">ATP-binding</keyword>
<dbReference type="InterPro" id="IPR013815">
    <property type="entry name" value="ATP_grasp_subdomain_1"/>
</dbReference>
<proteinExistence type="predicted"/>
<dbReference type="PROSITE" id="PS50975">
    <property type="entry name" value="ATP_GRASP"/>
    <property type="match status" value="1"/>
</dbReference>
<name>A0A415M486_BACT4</name>
<dbReference type="GO" id="GO:0046872">
    <property type="term" value="F:metal ion binding"/>
    <property type="evidence" value="ECO:0007669"/>
    <property type="project" value="InterPro"/>
</dbReference>
<evidence type="ECO:0000313" key="3">
    <source>
        <dbReference type="EMBL" id="RHL62859.1"/>
    </source>
</evidence>
<dbReference type="EMBL" id="QROV01000004">
    <property type="protein sequence ID" value="RHL62859.1"/>
    <property type="molecule type" value="Genomic_DNA"/>
</dbReference>